<protein>
    <recommendedName>
        <fullName evidence="1">N-acetyltransferase domain-containing protein</fullName>
    </recommendedName>
</protein>
<gene>
    <name evidence="2" type="ORF">AAF712_011953</name>
</gene>
<dbReference type="EMBL" id="JBBXMP010000143">
    <property type="protein sequence ID" value="KAL0061247.1"/>
    <property type="molecule type" value="Genomic_DNA"/>
</dbReference>
<dbReference type="Proteomes" id="UP001437256">
    <property type="component" value="Unassembled WGS sequence"/>
</dbReference>
<dbReference type="SUPFAM" id="SSF55729">
    <property type="entry name" value="Acyl-CoA N-acyltransferases (Nat)"/>
    <property type="match status" value="1"/>
</dbReference>
<feature type="domain" description="N-acetyltransferase" evidence="1">
    <location>
        <begin position="1"/>
        <end position="134"/>
    </location>
</feature>
<organism evidence="2 3">
    <name type="scientific">Marasmius tenuissimus</name>
    <dbReference type="NCBI Taxonomy" id="585030"/>
    <lineage>
        <taxon>Eukaryota</taxon>
        <taxon>Fungi</taxon>
        <taxon>Dikarya</taxon>
        <taxon>Basidiomycota</taxon>
        <taxon>Agaricomycotina</taxon>
        <taxon>Agaricomycetes</taxon>
        <taxon>Agaricomycetidae</taxon>
        <taxon>Agaricales</taxon>
        <taxon>Marasmiineae</taxon>
        <taxon>Marasmiaceae</taxon>
        <taxon>Marasmius</taxon>
    </lineage>
</organism>
<comment type="caution">
    <text evidence="2">The sequence shown here is derived from an EMBL/GenBank/DDBJ whole genome shotgun (WGS) entry which is preliminary data.</text>
</comment>
<evidence type="ECO:0000313" key="2">
    <source>
        <dbReference type="EMBL" id="KAL0061247.1"/>
    </source>
</evidence>
<evidence type="ECO:0000259" key="1">
    <source>
        <dbReference type="PROSITE" id="PS51186"/>
    </source>
</evidence>
<dbReference type="Pfam" id="PF00583">
    <property type="entry name" value="Acetyltransf_1"/>
    <property type="match status" value="1"/>
</dbReference>
<name>A0ABR2ZHW1_9AGAR</name>
<keyword evidence="3" id="KW-1185">Reference proteome</keyword>
<sequence length="134" mass="14742">MPLVVSPSTKLSIYAIPSSGPTFPYRTSNPEDDNGFHFGAFIDDQTTPTAVISLFLEPTPDDGDKAAAARFRKFACDPSFQGKGIGSQLLKYTFEHAKSELGVGVVWCDARLETAEWYERRGMRRFGEVLEGTG</sequence>
<dbReference type="CDD" id="cd04301">
    <property type="entry name" value="NAT_SF"/>
    <property type="match status" value="1"/>
</dbReference>
<accession>A0ABR2ZHW1</accession>
<dbReference type="InterPro" id="IPR016181">
    <property type="entry name" value="Acyl_CoA_acyltransferase"/>
</dbReference>
<proteinExistence type="predicted"/>
<dbReference type="InterPro" id="IPR000182">
    <property type="entry name" value="GNAT_dom"/>
</dbReference>
<reference evidence="2 3" key="1">
    <citation type="submission" date="2024-05" db="EMBL/GenBank/DDBJ databases">
        <title>A draft genome resource for the thread blight pathogen Marasmius tenuissimus strain MS-2.</title>
        <authorList>
            <person name="Yulfo-Soto G.E."/>
            <person name="Baruah I.K."/>
            <person name="Amoako-Attah I."/>
            <person name="Bukari Y."/>
            <person name="Meinhardt L.W."/>
            <person name="Bailey B.A."/>
            <person name="Cohen S.P."/>
        </authorList>
    </citation>
    <scope>NUCLEOTIDE SEQUENCE [LARGE SCALE GENOMIC DNA]</scope>
    <source>
        <strain evidence="2 3">MS-2</strain>
    </source>
</reference>
<dbReference type="PROSITE" id="PS51186">
    <property type="entry name" value="GNAT"/>
    <property type="match status" value="1"/>
</dbReference>
<dbReference type="Gene3D" id="3.40.630.30">
    <property type="match status" value="1"/>
</dbReference>
<evidence type="ECO:0000313" key="3">
    <source>
        <dbReference type="Proteomes" id="UP001437256"/>
    </source>
</evidence>